<gene>
    <name evidence="1" type="ORF">BDZ31_003533</name>
</gene>
<evidence type="ECO:0000313" key="2">
    <source>
        <dbReference type="Proteomes" id="UP000585272"/>
    </source>
</evidence>
<name>A0A840IGE8_9ACTN</name>
<dbReference type="EMBL" id="JACHNU010000005">
    <property type="protein sequence ID" value="MBB4663932.1"/>
    <property type="molecule type" value="Genomic_DNA"/>
</dbReference>
<comment type="caution">
    <text evidence="1">The sequence shown here is derived from an EMBL/GenBank/DDBJ whole genome shotgun (WGS) entry which is preliminary data.</text>
</comment>
<dbReference type="Proteomes" id="UP000585272">
    <property type="component" value="Unassembled WGS sequence"/>
</dbReference>
<dbReference type="Pfam" id="PF18928">
    <property type="entry name" value="DUF5677"/>
    <property type="match status" value="1"/>
</dbReference>
<sequence length="320" mass="35524">MPRDGSHRDEVADDVPTSLTTLGIPAIRIDTGHLSETDDRGEFDELGWQMLARAGRLCQLLVEKASRRSDGTPIGLTLDEAVIGGLLVRVGKLTRAIFDSTQADGSEAHSPLSRCLGETAITLRWLVWKSDPISYRRFRADSFARWRAWLQRAAATSEDGTARQLRQGIENHIAAELKAAGLSWDDVPSRPNSWGPDVRRRFEDLDQYWLYEALFVSHSTYVHPTWNELRAFHLASAEGELRLDSTYAGIAPIAAFVLSRLVAEACLDAMSVLPHDLDTAAFSDVAKHTVRASQHLCALFSEFAARGGLDDDLRKHYSPT</sequence>
<evidence type="ECO:0000313" key="1">
    <source>
        <dbReference type="EMBL" id="MBB4663932.1"/>
    </source>
</evidence>
<protein>
    <submittedName>
        <fullName evidence="1">Uncharacterized protein</fullName>
    </submittedName>
</protein>
<accession>A0A840IGE8</accession>
<organism evidence="1 2">
    <name type="scientific">Conexibacter arvalis</name>
    <dbReference type="NCBI Taxonomy" id="912552"/>
    <lineage>
        <taxon>Bacteria</taxon>
        <taxon>Bacillati</taxon>
        <taxon>Actinomycetota</taxon>
        <taxon>Thermoleophilia</taxon>
        <taxon>Solirubrobacterales</taxon>
        <taxon>Conexibacteraceae</taxon>
        <taxon>Conexibacter</taxon>
    </lineage>
</organism>
<dbReference type="AlphaFoldDB" id="A0A840IGE8"/>
<dbReference type="InterPro" id="IPR043733">
    <property type="entry name" value="DUF5677"/>
</dbReference>
<keyword evidence="2" id="KW-1185">Reference proteome</keyword>
<reference evidence="1 2" key="1">
    <citation type="submission" date="2020-08" db="EMBL/GenBank/DDBJ databases">
        <title>Genomic Encyclopedia of Archaeal and Bacterial Type Strains, Phase II (KMG-II): from individual species to whole genera.</title>
        <authorList>
            <person name="Goeker M."/>
        </authorList>
    </citation>
    <scope>NUCLEOTIDE SEQUENCE [LARGE SCALE GENOMIC DNA]</scope>
    <source>
        <strain evidence="1 2">DSM 23288</strain>
    </source>
</reference>
<proteinExistence type="predicted"/>